<feature type="compositionally biased region" description="Basic and acidic residues" evidence="1">
    <location>
        <begin position="143"/>
        <end position="152"/>
    </location>
</feature>
<reference evidence="2 3" key="1">
    <citation type="journal article" date="2012" name="Genome Biol.">
        <title>Genome and low-iron response of an oceanic diatom adapted to chronic iron limitation.</title>
        <authorList>
            <person name="Lommer M."/>
            <person name="Specht M."/>
            <person name="Roy A.S."/>
            <person name="Kraemer L."/>
            <person name="Andreson R."/>
            <person name="Gutowska M.A."/>
            <person name="Wolf J."/>
            <person name="Bergner S.V."/>
            <person name="Schilhabel M.B."/>
            <person name="Klostermeier U.C."/>
            <person name="Beiko R.G."/>
            <person name="Rosenstiel P."/>
            <person name="Hippler M."/>
            <person name="Laroche J."/>
        </authorList>
    </citation>
    <scope>NUCLEOTIDE SEQUENCE [LARGE SCALE GENOMIC DNA]</scope>
    <source>
        <strain evidence="2 3">CCMP1005</strain>
    </source>
</reference>
<sequence>MAIHLSSMSNSSSSSTTVASTSSSASILSEAHVVSRTNSFEQQQMDAPNTPSRKRRHTTAPRSGPSSLQPSSALPLPKGHIRRTPSEIQLADDMARAEYEDVRMFSRLVVGMQHQVIRDHAAGRGVNPLSKKSLAGVVRTKHAKEDDLRGGSDETDGEEWVIDGIPESDESELSPSGENGTECENSHDCIDGGAADDDGGVFSLDL</sequence>
<name>K0RDX5_THAOC</name>
<feature type="compositionally biased region" description="Acidic residues" evidence="1">
    <location>
        <begin position="153"/>
        <end position="172"/>
    </location>
</feature>
<comment type="caution">
    <text evidence="2">The sequence shown here is derived from an EMBL/GenBank/DDBJ whole genome shotgun (WGS) entry which is preliminary data.</text>
</comment>
<keyword evidence="3" id="KW-1185">Reference proteome</keyword>
<gene>
    <name evidence="2" type="ORF">THAOC_34072</name>
</gene>
<evidence type="ECO:0000313" key="3">
    <source>
        <dbReference type="Proteomes" id="UP000266841"/>
    </source>
</evidence>
<dbReference type="OrthoDB" id="10651517at2759"/>
<feature type="compositionally biased region" description="Polar residues" evidence="1">
    <location>
        <begin position="173"/>
        <end position="183"/>
    </location>
</feature>
<organism evidence="2 3">
    <name type="scientific">Thalassiosira oceanica</name>
    <name type="common">Marine diatom</name>
    <dbReference type="NCBI Taxonomy" id="159749"/>
    <lineage>
        <taxon>Eukaryota</taxon>
        <taxon>Sar</taxon>
        <taxon>Stramenopiles</taxon>
        <taxon>Ochrophyta</taxon>
        <taxon>Bacillariophyta</taxon>
        <taxon>Coscinodiscophyceae</taxon>
        <taxon>Thalassiosirophycidae</taxon>
        <taxon>Thalassiosirales</taxon>
        <taxon>Thalassiosiraceae</taxon>
        <taxon>Thalassiosira</taxon>
    </lineage>
</organism>
<evidence type="ECO:0000313" key="2">
    <source>
        <dbReference type="EMBL" id="EJK47226.1"/>
    </source>
</evidence>
<proteinExistence type="predicted"/>
<protein>
    <submittedName>
        <fullName evidence="2">Uncharacterized protein</fullName>
    </submittedName>
</protein>
<feature type="compositionally biased region" description="Low complexity" evidence="1">
    <location>
        <begin position="1"/>
        <end position="31"/>
    </location>
</feature>
<dbReference type="EMBL" id="AGNL01047196">
    <property type="protein sequence ID" value="EJK47226.1"/>
    <property type="molecule type" value="Genomic_DNA"/>
</dbReference>
<accession>K0RDX5</accession>
<feature type="compositionally biased region" description="Low complexity" evidence="1">
    <location>
        <begin position="61"/>
        <end position="77"/>
    </location>
</feature>
<feature type="region of interest" description="Disordered" evidence="1">
    <location>
        <begin position="141"/>
        <end position="206"/>
    </location>
</feature>
<feature type="compositionally biased region" description="Polar residues" evidence="1">
    <location>
        <begin position="35"/>
        <end position="51"/>
    </location>
</feature>
<dbReference type="Proteomes" id="UP000266841">
    <property type="component" value="Unassembled WGS sequence"/>
</dbReference>
<feature type="region of interest" description="Disordered" evidence="1">
    <location>
        <begin position="1"/>
        <end position="82"/>
    </location>
</feature>
<evidence type="ECO:0000256" key="1">
    <source>
        <dbReference type="SAM" id="MobiDB-lite"/>
    </source>
</evidence>
<dbReference type="eggNOG" id="ENOG502T6UJ">
    <property type="taxonomic scope" value="Eukaryota"/>
</dbReference>
<dbReference type="AlphaFoldDB" id="K0RDX5"/>